<evidence type="ECO:0000313" key="2">
    <source>
        <dbReference type="EMBL" id="OMP68398.1"/>
    </source>
</evidence>
<gene>
    <name evidence="2" type="ORF">BTO28_01905</name>
</gene>
<dbReference type="Gene3D" id="3.40.50.150">
    <property type="entry name" value="Vaccinia Virus protein VP39"/>
    <property type="match status" value="1"/>
</dbReference>
<comment type="caution">
    <text evidence="2">The sequence shown here is derived from an EMBL/GenBank/DDBJ whole genome shotgun (WGS) entry which is preliminary data.</text>
</comment>
<dbReference type="RefSeq" id="WP_076763534.1">
    <property type="nucleotide sequence ID" value="NZ_MSFI01000002.1"/>
</dbReference>
<dbReference type="GO" id="GO:0032259">
    <property type="term" value="P:methylation"/>
    <property type="evidence" value="ECO:0007669"/>
    <property type="project" value="UniProtKB-KW"/>
</dbReference>
<dbReference type="EMBL" id="MSFI01000002">
    <property type="protein sequence ID" value="OMP68398.1"/>
    <property type="molecule type" value="Genomic_DNA"/>
</dbReference>
<dbReference type="OrthoDB" id="9760689at2"/>
<evidence type="ECO:0000313" key="3">
    <source>
        <dbReference type="Proteomes" id="UP000188613"/>
    </source>
</evidence>
<keyword evidence="3" id="KW-1185">Reference proteome</keyword>
<dbReference type="InterPro" id="IPR029063">
    <property type="entry name" value="SAM-dependent_MTases_sf"/>
</dbReference>
<dbReference type="SUPFAM" id="SSF53335">
    <property type="entry name" value="S-adenosyl-L-methionine-dependent methyltransferases"/>
    <property type="match status" value="1"/>
</dbReference>
<keyword evidence="2" id="KW-0808">Transferase</keyword>
<feature type="domain" description="Methyltransferase type 11" evidence="1">
    <location>
        <begin position="35"/>
        <end position="124"/>
    </location>
</feature>
<dbReference type="Pfam" id="PF08241">
    <property type="entry name" value="Methyltransf_11"/>
    <property type="match status" value="1"/>
</dbReference>
<dbReference type="AlphaFoldDB" id="A0A1V2ABM4"/>
<sequence length="246" mass="27547">MDWNAQLYDGKHRFVSEYGQDVVTLLAPTAGERILDVGCGTGDLANTLSEKGIEAVGVDQSPSMIEKAAHKYPHIPFTVRDARDLGYKNEFDAVFSNAAIHWIKPPNKVLSSIYSSLKPGGRFVAEFGGKGNVAFISRAIINQIKNYNAESFPWYFPSIGEYTALMEQAGFHVTFAEHFERPTRLDGESGMRNWITMFGDVVMGEQSEIDKERIIGGAEKELKETFFHGDHWTADYCRIRVVGVKK</sequence>
<dbReference type="PANTHER" id="PTHR43861:SF1">
    <property type="entry name" value="TRANS-ACONITATE 2-METHYLTRANSFERASE"/>
    <property type="match status" value="1"/>
</dbReference>
<dbReference type="Proteomes" id="UP000188613">
    <property type="component" value="Unassembled WGS sequence"/>
</dbReference>
<keyword evidence="2" id="KW-0489">Methyltransferase</keyword>
<name>A0A1V2ABM4_9BACI</name>
<dbReference type="GO" id="GO:0008757">
    <property type="term" value="F:S-adenosylmethionine-dependent methyltransferase activity"/>
    <property type="evidence" value="ECO:0007669"/>
    <property type="project" value="InterPro"/>
</dbReference>
<reference evidence="2 3" key="1">
    <citation type="submission" date="2016-12" db="EMBL/GenBank/DDBJ databases">
        <title>Domibacillus sp. SAB 38T whole genome sequencing.</title>
        <authorList>
            <person name="Verma A."/>
            <person name="Ojha A.K."/>
            <person name="Krishnamurthi S."/>
        </authorList>
    </citation>
    <scope>NUCLEOTIDE SEQUENCE [LARGE SCALE GENOMIC DNA]</scope>
    <source>
        <strain evidence="2 3">SAB 38</strain>
    </source>
</reference>
<dbReference type="PANTHER" id="PTHR43861">
    <property type="entry name" value="TRANS-ACONITATE 2-METHYLTRANSFERASE-RELATED"/>
    <property type="match status" value="1"/>
</dbReference>
<organism evidence="2 3">
    <name type="scientific">Domibacillus epiphyticus</name>
    <dbReference type="NCBI Taxonomy" id="1714355"/>
    <lineage>
        <taxon>Bacteria</taxon>
        <taxon>Bacillati</taxon>
        <taxon>Bacillota</taxon>
        <taxon>Bacilli</taxon>
        <taxon>Bacillales</taxon>
        <taxon>Bacillaceae</taxon>
        <taxon>Domibacillus</taxon>
    </lineage>
</organism>
<evidence type="ECO:0000259" key="1">
    <source>
        <dbReference type="Pfam" id="PF08241"/>
    </source>
</evidence>
<protein>
    <submittedName>
        <fullName evidence="2">SAM-dependent methyltransferase</fullName>
    </submittedName>
</protein>
<accession>A0A1V2ABM4</accession>
<dbReference type="CDD" id="cd02440">
    <property type="entry name" value="AdoMet_MTases"/>
    <property type="match status" value="1"/>
</dbReference>
<dbReference type="InterPro" id="IPR013216">
    <property type="entry name" value="Methyltransf_11"/>
</dbReference>
<dbReference type="STRING" id="1714355.BTO28_01905"/>
<proteinExistence type="predicted"/>